<keyword evidence="3" id="KW-0378">Hydrolase</keyword>
<keyword evidence="3" id="KW-0255">Endonuclease</keyword>
<feature type="transmembrane region" description="Helical" evidence="1">
    <location>
        <begin position="30"/>
        <end position="48"/>
    </location>
</feature>
<organism evidence="3 4">
    <name type="scientific">Bifidobacterium xylocopae</name>
    <dbReference type="NCBI Taxonomy" id="2493119"/>
    <lineage>
        <taxon>Bacteria</taxon>
        <taxon>Bacillati</taxon>
        <taxon>Actinomycetota</taxon>
        <taxon>Actinomycetes</taxon>
        <taxon>Bifidobacteriales</taxon>
        <taxon>Bifidobacteriaceae</taxon>
        <taxon>Bifidobacterium</taxon>
    </lineage>
</organism>
<keyword evidence="3" id="KW-0540">Nuclease</keyword>
<feature type="transmembrane region" description="Helical" evidence="1">
    <location>
        <begin position="55"/>
        <end position="73"/>
    </location>
</feature>
<feature type="domain" description="Endonuclease/exonuclease/phosphatase" evidence="2">
    <location>
        <begin position="102"/>
        <end position="311"/>
    </location>
</feature>
<dbReference type="EMBL" id="PDCH01000011">
    <property type="protein sequence ID" value="RBP99078.1"/>
    <property type="molecule type" value="Genomic_DNA"/>
</dbReference>
<reference evidence="3 4" key="1">
    <citation type="submission" date="2017-10" db="EMBL/GenBank/DDBJ databases">
        <title>Bifidobacterium xylocopum sp. nov. and Bifidobacterium aemilianum sp. nov., from the carpenter bee (Xylocopa violacea) digestive tract.</title>
        <authorList>
            <person name="Alberoni D."/>
            <person name="Baffoni L."/>
            <person name="Di Gioia D."/>
            <person name="Gaggia F."/>
            <person name="Biavati B."/>
        </authorList>
    </citation>
    <scope>NUCLEOTIDE SEQUENCE [LARGE SCALE GENOMIC DNA]</scope>
    <source>
        <strain evidence="3 4">XV2</strain>
    </source>
</reference>
<protein>
    <submittedName>
        <fullName evidence="3">Endonuclease</fullName>
    </submittedName>
</protein>
<dbReference type="Gene3D" id="3.60.10.10">
    <property type="entry name" value="Endonuclease/exonuclease/phosphatase"/>
    <property type="match status" value="1"/>
</dbReference>
<name>A0A366KD27_9BIFI</name>
<accession>A0A366KD27</accession>
<sequence length="322" mass="34522">MLTAIALVGTGARLLPGRFADWPFLPETVSLTPWFALAAAFALVLGLASRRWLSALLALACLCAGVAWQYPFFAADHDLPKEALAAGSAELPVTDDDAARVMTANVYKGRADPQAIVQAVRENRVEVLALQETTEGFVAGLERAGIGKLLPYAKVASADGEYGNGLWSATPMGSPARDDVDSAASQMPAGTVDFGSGRRVRFVSVHTTSPGVGKWDRWKRSLEDVGAMKGHVHTSYVFLGDFNASYDHAPFRDLLGSRFRDAARYSGHGFTMSWPNDRPGVPPFAAIDHIVFDRGIQAGQLRTISIPGSDHRALVGTIWVGV</sequence>
<dbReference type="Proteomes" id="UP000252345">
    <property type="component" value="Unassembled WGS sequence"/>
</dbReference>
<proteinExistence type="predicted"/>
<dbReference type="OrthoDB" id="2340043at2"/>
<dbReference type="InterPro" id="IPR036691">
    <property type="entry name" value="Endo/exonu/phosph_ase_sf"/>
</dbReference>
<dbReference type="InterPro" id="IPR005135">
    <property type="entry name" value="Endo/exonuclease/phosphatase"/>
</dbReference>
<evidence type="ECO:0000259" key="2">
    <source>
        <dbReference type="Pfam" id="PF03372"/>
    </source>
</evidence>
<keyword evidence="1" id="KW-0812">Transmembrane</keyword>
<evidence type="ECO:0000313" key="4">
    <source>
        <dbReference type="Proteomes" id="UP000252345"/>
    </source>
</evidence>
<keyword evidence="1" id="KW-1133">Transmembrane helix</keyword>
<evidence type="ECO:0000313" key="3">
    <source>
        <dbReference type="EMBL" id="RBP99078.1"/>
    </source>
</evidence>
<gene>
    <name evidence="3" type="ORF">CRD59_05690</name>
</gene>
<dbReference type="AlphaFoldDB" id="A0A366KD27"/>
<evidence type="ECO:0000256" key="1">
    <source>
        <dbReference type="SAM" id="Phobius"/>
    </source>
</evidence>
<keyword evidence="4" id="KW-1185">Reference proteome</keyword>
<dbReference type="SUPFAM" id="SSF56219">
    <property type="entry name" value="DNase I-like"/>
    <property type="match status" value="1"/>
</dbReference>
<dbReference type="GO" id="GO:0004519">
    <property type="term" value="F:endonuclease activity"/>
    <property type="evidence" value="ECO:0007669"/>
    <property type="project" value="UniProtKB-KW"/>
</dbReference>
<keyword evidence="1" id="KW-0472">Membrane</keyword>
<dbReference type="Pfam" id="PF03372">
    <property type="entry name" value="Exo_endo_phos"/>
    <property type="match status" value="1"/>
</dbReference>
<comment type="caution">
    <text evidence="3">The sequence shown here is derived from an EMBL/GenBank/DDBJ whole genome shotgun (WGS) entry which is preliminary data.</text>
</comment>